<protein>
    <submittedName>
        <fullName evidence="1">Uncharacterized protein</fullName>
    </submittedName>
</protein>
<dbReference type="EMBL" id="JAFJMO010000009">
    <property type="protein sequence ID" value="KAJ8268207.1"/>
    <property type="molecule type" value="Genomic_DNA"/>
</dbReference>
<accession>A0A9Q1DED4</accession>
<name>A0A9Q1DED4_CONCO</name>
<proteinExistence type="predicted"/>
<dbReference type="OrthoDB" id="10496242at2759"/>
<dbReference type="Proteomes" id="UP001152803">
    <property type="component" value="Unassembled WGS sequence"/>
</dbReference>
<organism evidence="1 2">
    <name type="scientific">Conger conger</name>
    <name type="common">Conger eel</name>
    <name type="synonym">Muraena conger</name>
    <dbReference type="NCBI Taxonomy" id="82655"/>
    <lineage>
        <taxon>Eukaryota</taxon>
        <taxon>Metazoa</taxon>
        <taxon>Chordata</taxon>
        <taxon>Craniata</taxon>
        <taxon>Vertebrata</taxon>
        <taxon>Euteleostomi</taxon>
        <taxon>Actinopterygii</taxon>
        <taxon>Neopterygii</taxon>
        <taxon>Teleostei</taxon>
        <taxon>Anguilliformes</taxon>
        <taxon>Congridae</taxon>
        <taxon>Conger</taxon>
    </lineage>
</organism>
<keyword evidence="2" id="KW-1185">Reference proteome</keyword>
<gene>
    <name evidence="1" type="ORF">COCON_G00133790</name>
</gene>
<evidence type="ECO:0000313" key="2">
    <source>
        <dbReference type="Proteomes" id="UP001152803"/>
    </source>
</evidence>
<reference evidence="1" key="1">
    <citation type="journal article" date="2023" name="Science">
        <title>Genome structures resolve the early diversification of teleost fishes.</title>
        <authorList>
            <person name="Parey E."/>
            <person name="Louis A."/>
            <person name="Montfort J."/>
            <person name="Bouchez O."/>
            <person name="Roques C."/>
            <person name="Iampietro C."/>
            <person name="Lluch J."/>
            <person name="Castinel A."/>
            <person name="Donnadieu C."/>
            <person name="Desvignes T."/>
            <person name="Floi Bucao C."/>
            <person name="Jouanno E."/>
            <person name="Wen M."/>
            <person name="Mejri S."/>
            <person name="Dirks R."/>
            <person name="Jansen H."/>
            <person name="Henkel C."/>
            <person name="Chen W.J."/>
            <person name="Zahm M."/>
            <person name="Cabau C."/>
            <person name="Klopp C."/>
            <person name="Thompson A.W."/>
            <person name="Robinson-Rechavi M."/>
            <person name="Braasch I."/>
            <person name="Lecointre G."/>
            <person name="Bobe J."/>
            <person name="Postlethwait J.H."/>
            <person name="Berthelot C."/>
            <person name="Roest Crollius H."/>
            <person name="Guiguen Y."/>
        </authorList>
    </citation>
    <scope>NUCLEOTIDE SEQUENCE</scope>
    <source>
        <strain evidence="1">Concon-B</strain>
    </source>
</reference>
<dbReference type="AlphaFoldDB" id="A0A9Q1DED4"/>
<evidence type="ECO:0000313" key="1">
    <source>
        <dbReference type="EMBL" id="KAJ8268207.1"/>
    </source>
</evidence>
<comment type="caution">
    <text evidence="1">The sequence shown here is derived from an EMBL/GenBank/DDBJ whole genome shotgun (WGS) entry which is preliminary data.</text>
</comment>
<sequence length="102" mass="11585">MQHAHRRAQTSLVASTGSLAFCFYRGLAWEREAEAVPDPLTQDMSVETLAPVRACSQDLPRLPTEPHHKEHWMCWHTRGCSPRVKAPSCPQEHSSRVNLKLK</sequence>